<keyword evidence="5" id="KW-1185">Reference proteome</keyword>
<dbReference type="SMART" id="SM00332">
    <property type="entry name" value="PP2Cc"/>
    <property type="match status" value="1"/>
</dbReference>
<keyword evidence="2" id="KW-0472">Membrane</keyword>
<protein>
    <submittedName>
        <fullName evidence="4">Protein phosphatase 2C domain-containing protein</fullName>
    </submittedName>
</protein>
<dbReference type="Proteomes" id="UP001232992">
    <property type="component" value="Unassembled WGS sequence"/>
</dbReference>
<reference evidence="4 5" key="1">
    <citation type="submission" date="2023-01" db="EMBL/GenBank/DDBJ databases">
        <title>Novel diversity within Roseofilum (Cyanobacteria; Desertifilaceae) from marine benthic mats with descriptions of four novel species.</title>
        <authorList>
            <person name="Wang Y."/>
            <person name="Berthold D.E."/>
            <person name="Hu J."/>
            <person name="Lefler F.W."/>
            <person name="Laughinghouse H.D. IV."/>
        </authorList>
    </citation>
    <scope>NUCLEOTIDE SEQUENCE [LARGE SCALE GENOMIC DNA]</scope>
    <source>
        <strain evidence="4 5">BLCC-M143</strain>
    </source>
</reference>
<dbReference type="CDD" id="cd00143">
    <property type="entry name" value="PP2Cc"/>
    <property type="match status" value="1"/>
</dbReference>
<dbReference type="EMBL" id="JAQOSQ010000046">
    <property type="protein sequence ID" value="MDJ1185725.1"/>
    <property type="molecule type" value="Genomic_DNA"/>
</dbReference>
<evidence type="ECO:0000259" key="3">
    <source>
        <dbReference type="PROSITE" id="PS51746"/>
    </source>
</evidence>
<feature type="transmembrane region" description="Helical" evidence="2">
    <location>
        <begin position="618"/>
        <end position="639"/>
    </location>
</feature>
<dbReference type="PROSITE" id="PS51746">
    <property type="entry name" value="PPM_2"/>
    <property type="match status" value="1"/>
</dbReference>
<dbReference type="Pfam" id="PF13672">
    <property type="entry name" value="PP2C_2"/>
    <property type="match status" value="1"/>
</dbReference>
<dbReference type="Gene3D" id="3.60.40.10">
    <property type="entry name" value="PPM-type phosphatase domain"/>
    <property type="match status" value="1"/>
</dbReference>
<comment type="caution">
    <text evidence="4">The sequence shown here is derived from an EMBL/GenBank/DDBJ whole genome shotgun (WGS) entry which is preliminary data.</text>
</comment>
<dbReference type="InterPro" id="IPR001932">
    <property type="entry name" value="PPM-type_phosphatase-like_dom"/>
</dbReference>
<evidence type="ECO:0000256" key="1">
    <source>
        <dbReference type="SAM" id="MobiDB-lite"/>
    </source>
</evidence>
<gene>
    <name evidence="4" type="ORF">PMH09_21310</name>
</gene>
<evidence type="ECO:0000256" key="2">
    <source>
        <dbReference type="SAM" id="Phobius"/>
    </source>
</evidence>
<feature type="region of interest" description="Disordered" evidence="1">
    <location>
        <begin position="644"/>
        <end position="761"/>
    </location>
</feature>
<dbReference type="SMART" id="SM00331">
    <property type="entry name" value="PP2C_SIG"/>
    <property type="match status" value="1"/>
</dbReference>
<proteinExistence type="predicted"/>
<evidence type="ECO:0000313" key="5">
    <source>
        <dbReference type="Proteomes" id="UP001232992"/>
    </source>
</evidence>
<organism evidence="4 5">
    <name type="scientific">Roseofilum casamattae BLCC-M143</name>
    <dbReference type="NCBI Taxonomy" id="3022442"/>
    <lineage>
        <taxon>Bacteria</taxon>
        <taxon>Bacillati</taxon>
        <taxon>Cyanobacteriota</taxon>
        <taxon>Cyanophyceae</taxon>
        <taxon>Desertifilales</taxon>
        <taxon>Desertifilaceae</taxon>
        <taxon>Roseofilum</taxon>
        <taxon>Roseofilum casamattae</taxon>
    </lineage>
</organism>
<feature type="compositionally biased region" description="Polar residues" evidence="1">
    <location>
        <begin position="644"/>
        <end position="660"/>
    </location>
</feature>
<keyword evidence="2" id="KW-0812">Transmembrane</keyword>
<feature type="domain" description="PPM-type phosphatase" evidence="3">
    <location>
        <begin position="271"/>
        <end position="549"/>
    </location>
</feature>
<name>A0ABT7C2T0_9CYAN</name>
<sequence length="761" mass="83132">MPTQTASLHCPNPSCKTANAEHDKYCKTCGTRLVKRYLRATHPDLRPLEQVLDDLKPGQYLGERYLYKGYRIFLDTQPICFPDPPSEILPSVQTYLKLFAYRLHVPQPYTILESDKHLPQPLLLLESVPLNLPAIAAGKFKYSLMPRLETQWEDATPMRQLHWLWQLAQLWQPLKSLGAANTLLDSRFVRVEGPVVRLLELRGDRHKPPKLSQLGQTWLPRAKRANPLIHRFLQHWTQGLGEGRLASIDLAIAELEEALAYCSKMQTARFTIATATDSGPSRSHNEDACYPDPISKRQGTELSELSKPGEILPAIVCDGIGGHDGGEVASHQAISTLQTSLQGQWSDLIAASPTATASDRIERSIDLLDGAIRNANTTIAHRNDQEHRHERQRMGTTVVMAVVPPPIAQAHELYIAHVGDSRIYWMTKTGCYQVTLDDDLACREVRLGYNLYRNALQNRAAGALVQALGMGESSALHPTIGRLILDEDGVLLLCSDGLSDGDRVEQHWQEEILPVLQGKRKVGEATQSLIQLANELNGHDNATVGLIHYRIKATNITLKPLTDLFDRDRAEITSDPSQETTVPTPAPSLMKTELLPEVEETEAAIATSPSQSASITSLSIWIAFLSTVALLVFAAYHVVFSESPQPATQPMSVPATTPSASPEDVAPVEPPVSPEDAAPVEPPVSPEDAAPVEPPASPEDAAPVEPPASPEDAAPVEPPASPEDTAPVEPSASLEDTAPVEPSSQSLETIEEAPAAEVNPE</sequence>
<keyword evidence="2" id="KW-1133">Transmembrane helix</keyword>
<dbReference type="RefSeq" id="WP_283760365.1">
    <property type="nucleotide sequence ID" value="NZ_JAQOSQ010000046.1"/>
</dbReference>
<evidence type="ECO:0000313" key="4">
    <source>
        <dbReference type="EMBL" id="MDJ1185725.1"/>
    </source>
</evidence>
<dbReference type="InterPro" id="IPR036457">
    <property type="entry name" value="PPM-type-like_dom_sf"/>
</dbReference>
<dbReference type="SUPFAM" id="SSF81606">
    <property type="entry name" value="PP2C-like"/>
    <property type="match status" value="1"/>
</dbReference>
<accession>A0ABT7C2T0</accession>